<evidence type="ECO:0000313" key="2">
    <source>
        <dbReference type="Proteomes" id="UP001157418"/>
    </source>
</evidence>
<dbReference type="AlphaFoldDB" id="A0AAU9NTQ1"/>
<sequence length="95" mass="10836">MELHFVPLSNVSGACVANRHTNLGLTLVTKGGSMFIIDQWSMSNANANNNTSGSFSLMNMCQKVTFDGSNFNEWMRYIRMITRYEDKEYVLDEKL</sequence>
<accession>A0AAU9NTQ1</accession>
<evidence type="ECO:0000313" key="1">
    <source>
        <dbReference type="EMBL" id="CAH1441326.1"/>
    </source>
</evidence>
<name>A0AAU9NTQ1_9ASTR</name>
<dbReference type="Proteomes" id="UP001157418">
    <property type="component" value="Unassembled WGS sequence"/>
</dbReference>
<protein>
    <recommendedName>
        <fullName evidence="3">Retrotransposon Copia-like N-terminal domain-containing protein</fullName>
    </recommendedName>
</protein>
<dbReference type="EMBL" id="CAKMRJ010005412">
    <property type="protein sequence ID" value="CAH1441326.1"/>
    <property type="molecule type" value="Genomic_DNA"/>
</dbReference>
<proteinExistence type="predicted"/>
<reference evidence="1 2" key="1">
    <citation type="submission" date="2022-01" db="EMBL/GenBank/DDBJ databases">
        <authorList>
            <person name="Xiong W."/>
            <person name="Schranz E."/>
        </authorList>
    </citation>
    <scope>NUCLEOTIDE SEQUENCE [LARGE SCALE GENOMIC DNA]</scope>
</reference>
<keyword evidence="2" id="KW-1185">Reference proteome</keyword>
<gene>
    <name evidence="1" type="ORF">LVIROSA_LOCUS27395</name>
</gene>
<evidence type="ECO:0008006" key="3">
    <source>
        <dbReference type="Google" id="ProtNLM"/>
    </source>
</evidence>
<comment type="caution">
    <text evidence="1">The sequence shown here is derived from an EMBL/GenBank/DDBJ whole genome shotgun (WGS) entry which is preliminary data.</text>
</comment>
<organism evidence="1 2">
    <name type="scientific">Lactuca virosa</name>
    <dbReference type="NCBI Taxonomy" id="75947"/>
    <lineage>
        <taxon>Eukaryota</taxon>
        <taxon>Viridiplantae</taxon>
        <taxon>Streptophyta</taxon>
        <taxon>Embryophyta</taxon>
        <taxon>Tracheophyta</taxon>
        <taxon>Spermatophyta</taxon>
        <taxon>Magnoliopsida</taxon>
        <taxon>eudicotyledons</taxon>
        <taxon>Gunneridae</taxon>
        <taxon>Pentapetalae</taxon>
        <taxon>asterids</taxon>
        <taxon>campanulids</taxon>
        <taxon>Asterales</taxon>
        <taxon>Asteraceae</taxon>
        <taxon>Cichorioideae</taxon>
        <taxon>Cichorieae</taxon>
        <taxon>Lactucinae</taxon>
        <taxon>Lactuca</taxon>
    </lineage>
</organism>